<feature type="compositionally biased region" description="Basic and acidic residues" evidence="1">
    <location>
        <begin position="136"/>
        <end position="158"/>
    </location>
</feature>
<evidence type="ECO:0000313" key="2">
    <source>
        <dbReference type="EMBL" id="KAL3106926.1"/>
    </source>
</evidence>
<sequence>MAAVAATGEESRAKAQTGANARDGNEMVQAEAISEREGGVALAAAAKNALSERGSEVEQQHQQVVVMARGGAISNGDGARAKAEATGGAKSVVETRITEHHGEDRLAAATAVIHREERREERRRKIRVRHRGRQQGGEERQHGEGHRQSCPNERHNDNFHSSLQLNLPPSRMDGSEHEERMHHSRDGLMGQPNNQQMRKQIQRECFCTC</sequence>
<feature type="compositionally biased region" description="Basic and acidic residues" evidence="1">
    <location>
        <begin position="173"/>
        <end position="186"/>
    </location>
</feature>
<evidence type="ECO:0000313" key="3">
    <source>
        <dbReference type="Proteomes" id="UP001620626"/>
    </source>
</evidence>
<dbReference type="Proteomes" id="UP001620626">
    <property type="component" value="Unassembled WGS sequence"/>
</dbReference>
<protein>
    <submittedName>
        <fullName evidence="2">Uncharacterized protein</fullName>
    </submittedName>
</protein>
<name>A0ABD2KVI7_9BILA</name>
<feature type="region of interest" description="Disordered" evidence="1">
    <location>
        <begin position="1"/>
        <end position="25"/>
    </location>
</feature>
<dbReference type="AlphaFoldDB" id="A0ABD2KVI7"/>
<reference evidence="2 3" key="1">
    <citation type="submission" date="2024-10" db="EMBL/GenBank/DDBJ databases">
        <authorList>
            <person name="Kim D."/>
        </authorList>
    </citation>
    <scope>NUCLEOTIDE SEQUENCE [LARGE SCALE GENOMIC DNA]</scope>
    <source>
        <strain evidence="2">BH-2024</strain>
    </source>
</reference>
<gene>
    <name evidence="2" type="ORF">niasHT_012754</name>
</gene>
<feature type="region of interest" description="Disordered" evidence="1">
    <location>
        <begin position="114"/>
        <end position="192"/>
    </location>
</feature>
<feature type="compositionally biased region" description="Basic residues" evidence="1">
    <location>
        <begin position="121"/>
        <end position="133"/>
    </location>
</feature>
<organism evidence="2 3">
    <name type="scientific">Heterodera trifolii</name>
    <dbReference type="NCBI Taxonomy" id="157864"/>
    <lineage>
        <taxon>Eukaryota</taxon>
        <taxon>Metazoa</taxon>
        <taxon>Ecdysozoa</taxon>
        <taxon>Nematoda</taxon>
        <taxon>Chromadorea</taxon>
        <taxon>Rhabditida</taxon>
        <taxon>Tylenchina</taxon>
        <taxon>Tylenchomorpha</taxon>
        <taxon>Tylenchoidea</taxon>
        <taxon>Heteroderidae</taxon>
        <taxon>Heteroderinae</taxon>
        <taxon>Heterodera</taxon>
    </lineage>
</organism>
<dbReference type="EMBL" id="JBICBT010000630">
    <property type="protein sequence ID" value="KAL3106926.1"/>
    <property type="molecule type" value="Genomic_DNA"/>
</dbReference>
<keyword evidence="3" id="KW-1185">Reference proteome</keyword>
<accession>A0ABD2KVI7</accession>
<comment type="caution">
    <text evidence="2">The sequence shown here is derived from an EMBL/GenBank/DDBJ whole genome shotgun (WGS) entry which is preliminary data.</text>
</comment>
<evidence type="ECO:0000256" key="1">
    <source>
        <dbReference type="SAM" id="MobiDB-lite"/>
    </source>
</evidence>
<proteinExistence type="predicted"/>